<protein>
    <submittedName>
        <fullName evidence="1">Uncharacterized protein</fullName>
    </submittedName>
</protein>
<evidence type="ECO:0000313" key="1">
    <source>
        <dbReference type="EMBL" id="MBW0519903.1"/>
    </source>
</evidence>
<name>A0A9Q3EF48_9BASI</name>
<dbReference type="EMBL" id="AVOT02027716">
    <property type="protein sequence ID" value="MBW0519903.1"/>
    <property type="molecule type" value="Genomic_DNA"/>
</dbReference>
<accession>A0A9Q3EF48</accession>
<comment type="caution">
    <text evidence="1">The sequence shown here is derived from an EMBL/GenBank/DDBJ whole genome shotgun (WGS) entry which is preliminary data.</text>
</comment>
<reference evidence="1" key="1">
    <citation type="submission" date="2021-03" db="EMBL/GenBank/DDBJ databases">
        <title>Draft genome sequence of rust myrtle Austropuccinia psidii MF-1, a brazilian biotype.</title>
        <authorList>
            <person name="Quecine M.C."/>
            <person name="Pachon D.M.R."/>
            <person name="Bonatelli M.L."/>
            <person name="Correr F.H."/>
            <person name="Franceschini L.M."/>
            <person name="Leite T.F."/>
            <person name="Margarido G.R.A."/>
            <person name="Almeida C.A."/>
            <person name="Ferrarezi J.A."/>
            <person name="Labate C.A."/>
        </authorList>
    </citation>
    <scope>NUCLEOTIDE SEQUENCE</scope>
    <source>
        <strain evidence="1">MF-1</strain>
    </source>
</reference>
<gene>
    <name evidence="1" type="ORF">O181_059618</name>
</gene>
<dbReference type="Proteomes" id="UP000765509">
    <property type="component" value="Unassembled WGS sequence"/>
</dbReference>
<dbReference type="AlphaFoldDB" id="A0A9Q3EF48"/>
<organism evidence="1 2">
    <name type="scientific">Austropuccinia psidii MF-1</name>
    <dbReference type="NCBI Taxonomy" id="1389203"/>
    <lineage>
        <taxon>Eukaryota</taxon>
        <taxon>Fungi</taxon>
        <taxon>Dikarya</taxon>
        <taxon>Basidiomycota</taxon>
        <taxon>Pucciniomycotina</taxon>
        <taxon>Pucciniomycetes</taxon>
        <taxon>Pucciniales</taxon>
        <taxon>Sphaerophragmiaceae</taxon>
        <taxon>Austropuccinia</taxon>
    </lineage>
</organism>
<keyword evidence="2" id="KW-1185">Reference proteome</keyword>
<sequence>MAPLNVLKKMKILVLLGLNHYPEPPLQLWGGQALDCLGPSQWAQAIWWKNGLWAIGLVPWPPEPQHIWAQVASNSPHGSRTMACGL</sequence>
<proteinExistence type="predicted"/>
<evidence type="ECO:0000313" key="2">
    <source>
        <dbReference type="Proteomes" id="UP000765509"/>
    </source>
</evidence>